<comment type="caution">
    <text evidence="4">The sequence shown here is derived from an EMBL/GenBank/DDBJ whole genome shotgun (WGS) entry which is preliminary data.</text>
</comment>
<dbReference type="Proteomes" id="UP001501821">
    <property type="component" value="Unassembled WGS sequence"/>
</dbReference>
<dbReference type="InterPro" id="IPR036388">
    <property type="entry name" value="WH-like_DNA-bd_sf"/>
</dbReference>
<sequence length="861" mass="93721">MELLERDTYLRALDEYVASAADGHGRLVLLSGDAGIGKTSLVDTFRDRHADATWLWGACDASFTPRPLGPLFEIATSVGGELAALARESVERNELFAASVRALDRPDRRAVVMVVEDLHWADEATLDWLSYVARRVGRTRALVIVTYRQSEAARDAVLAGVVGGVASHGSTRRMVLPPLSAEATTRLAVEGGLDPERVFSVSGGNPFYVRELLADPDREVPTSVADVVRARVARHSPAAQRLLAAAAVLSRPATAHLIASVAGVPVADIDECVAHGALVEGDGRYAFDHELTRRAVERSLPAHQALELHRTAYALLSRDGVGDADHAALAHHAQHADDPRATFDHACAAAREARRFHSTREGAAHLERALEAADRIGVDDQVRADLLDELSVLYGLNDSWEDALATNTQVLRIRRRADDAAALCNSMRHRVQCLWRLCQPRAAAIAAAELLALTEATPGTSERAWALAYHGFVADDPLDERIAELDDAVRLATELGNAEVVAHAMQTRGFLREAQGKDGLPEVERALRIARGSRADAQAGRAFANLYELAVIRLRLDEYEWAWAEGVRWCEEHELRTWGLCLDASRAQVLLRRGQVGEAVLLAGRLLAQPASEMNRHHLRLPYVTGRVRRGSPGIRAELASAREQARASGDPEWLLPILTAVCELAWLTEDDIDVDDELRRAFAATAGSHPWQRAELAVALRRLGEDVRRPEEPPSPYAEELRGDHRAAARAWRDRGCPYEAAMALASSGEPAAIEEAVAVFQRLGTEPAAEKARRLLRASGARTARGPRRTTKAHPAGLTAREAEVLDHLVDGLTNAEIADRLVLSTRTVDHHVSAVLAKLGVTNRADAVRRAAELAPST</sequence>
<evidence type="ECO:0000259" key="3">
    <source>
        <dbReference type="PROSITE" id="PS50043"/>
    </source>
</evidence>
<dbReference type="InterPro" id="IPR011990">
    <property type="entry name" value="TPR-like_helical_dom_sf"/>
</dbReference>
<dbReference type="Gene3D" id="1.25.40.10">
    <property type="entry name" value="Tetratricopeptide repeat domain"/>
    <property type="match status" value="1"/>
</dbReference>
<keyword evidence="2" id="KW-0067">ATP-binding</keyword>
<dbReference type="SMART" id="SM00421">
    <property type="entry name" value="HTH_LUXR"/>
    <property type="match status" value="1"/>
</dbReference>
<dbReference type="Pfam" id="PF13191">
    <property type="entry name" value="AAA_16"/>
    <property type="match status" value="1"/>
</dbReference>
<dbReference type="EMBL" id="BAABAH010000017">
    <property type="protein sequence ID" value="GAA3831867.1"/>
    <property type="molecule type" value="Genomic_DNA"/>
</dbReference>
<organism evidence="4 5">
    <name type="scientific">Nocardioides panacisoli</name>
    <dbReference type="NCBI Taxonomy" id="627624"/>
    <lineage>
        <taxon>Bacteria</taxon>
        <taxon>Bacillati</taxon>
        <taxon>Actinomycetota</taxon>
        <taxon>Actinomycetes</taxon>
        <taxon>Propionibacteriales</taxon>
        <taxon>Nocardioidaceae</taxon>
        <taxon>Nocardioides</taxon>
    </lineage>
</organism>
<dbReference type="CDD" id="cd06170">
    <property type="entry name" value="LuxR_C_like"/>
    <property type="match status" value="1"/>
</dbReference>
<gene>
    <name evidence="4" type="ORF">GCM10022242_36360</name>
</gene>
<dbReference type="InterPro" id="IPR041664">
    <property type="entry name" value="AAA_16"/>
</dbReference>
<dbReference type="PANTHER" id="PTHR16305">
    <property type="entry name" value="TESTICULAR SOLUBLE ADENYLYL CYCLASE"/>
    <property type="match status" value="1"/>
</dbReference>
<dbReference type="SUPFAM" id="SSF52540">
    <property type="entry name" value="P-loop containing nucleoside triphosphate hydrolases"/>
    <property type="match status" value="1"/>
</dbReference>
<dbReference type="RefSeq" id="WP_344778135.1">
    <property type="nucleotide sequence ID" value="NZ_BAABAH010000017.1"/>
</dbReference>
<reference evidence="5" key="1">
    <citation type="journal article" date="2019" name="Int. J. Syst. Evol. Microbiol.">
        <title>The Global Catalogue of Microorganisms (GCM) 10K type strain sequencing project: providing services to taxonomists for standard genome sequencing and annotation.</title>
        <authorList>
            <consortium name="The Broad Institute Genomics Platform"/>
            <consortium name="The Broad Institute Genome Sequencing Center for Infectious Disease"/>
            <person name="Wu L."/>
            <person name="Ma J."/>
        </authorList>
    </citation>
    <scope>NUCLEOTIDE SEQUENCE [LARGE SCALE GENOMIC DNA]</scope>
    <source>
        <strain evidence="5">JCM 16953</strain>
    </source>
</reference>
<keyword evidence="5" id="KW-1185">Reference proteome</keyword>
<dbReference type="SUPFAM" id="SSF46894">
    <property type="entry name" value="C-terminal effector domain of the bipartite response regulators"/>
    <property type="match status" value="1"/>
</dbReference>
<dbReference type="InterPro" id="IPR027417">
    <property type="entry name" value="P-loop_NTPase"/>
</dbReference>
<dbReference type="PROSITE" id="PS50043">
    <property type="entry name" value="HTH_LUXR_2"/>
    <property type="match status" value="1"/>
</dbReference>
<dbReference type="PRINTS" id="PR00038">
    <property type="entry name" value="HTHLUXR"/>
</dbReference>
<dbReference type="InterPro" id="IPR016032">
    <property type="entry name" value="Sig_transdc_resp-reg_C-effctor"/>
</dbReference>
<name>A0ABP7J1I5_9ACTN</name>
<protein>
    <submittedName>
        <fullName evidence="4">AAA family ATPase</fullName>
    </submittedName>
</protein>
<dbReference type="Gene3D" id="1.10.10.10">
    <property type="entry name" value="Winged helix-like DNA-binding domain superfamily/Winged helix DNA-binding domain"/>
    <property type="match status" value="1"/>
</dbReference>
<dbReference type="Gene3D" id="3.40.50.300">
    <property type="entry name" value="P-loop containing nucleotide triphosphate hydrolases"/>
    <property type="match status" value="1"/>
</dbReference>
<accession>A0ABP7J1I5</accession>
<dbReference type="PROSITE" id="PS00622">
    <property type="entry name" value="HTH_LUXR_1"/>
    <property type="match status" value="1"/>
</dbReference>
<proteinExistence type="predicted"/>
<evidence type="ECO:0000256" key="2">
    <source>
        <dbReference type="ARBA" id="ARBA00022840"/>
    </source>
</evidence>
<dbReference type="InterPro" id="IPR000792">
    <property type="entry name" value="Tscrpt_reg_LuxR_C"/>
</dbReference>
<dbReference type="PANTHER" id="PTHR16305:SF35">
    <property type="entry name" value="TRANSCRIPTIONAL ACTIVATOR DOMAIN"/>
    <property type="match status" value="1"/>
</dbReference>
<feature type="domain" description="HTH luxR-type" evidence="3">
    <location>
        <begin position="793"/>
        <end position="858"/>
    </location>
</feature>
<evidence type="ECO:0000313" key="4">
    <source>
        <dbReference type="EMBL" id="GAA3831867.1"/>
    </source>
</evidence>
<dbReference type="Pfam" id="PF00196">
    <property type="entry name" value="GerE"/>
    <property type="match status" value="1"/>
</dbReference>
<evidence type="ECO:0000313" key="5">
    <source>
        <dbReference type="Proteomes" id="UP001501821"/>
    </source>
</evidence>
<evidence type="ECO:0000256" key="1">
    <source>
        <dbReference type="ARBA" id="ARBA00022741"/>
    </source>
</evidence>
<keyword evidence="1" id="KW-0547">Nucleotide-binding</keyword>